<dbReference type="Gene3D" id="3.40.50.12710">
    <property type="match status" value="1"/>
</dbReference>
<keyword evidence="1 3" id="KW-0489">Methyltransferase</keyword>
<evidence type="ECO:0000256" key="1">
    <source>
        <dbReference type="ARBA" id="ARBA00022603"/>
    </source>
</evidence>
<dbReference type="AlphaFoldDB" id="A0A850R172"/>
<dbReference type="InterPro" id="IPR029063">
    <property type="entry name" value="SAM-dependent_MTases_sf"/>
</dbReference>
<keyword evidence="2 3" id="KW-0808">Transferase</keyword>
<comment type="caution">
    <text evidence="3">The sequence shown here is derived from an EMBL/GenBank/DDBJ whole genome shotgun (WGS) entry which is preliminary data.</text>
</comment>
<dbReference type="EMBL" id="JABZEO010000002">
    <property type="protein sequence ID" value="NVZ08359.1"/>
    <property type="molecule type" value="Genomic_DNA"/>
</dbReference>
<dbReference type="SUPFAM" id="SSF53335">
    <property type="entry name" value="S-adenosyl-L-methionine-dependent methyltransferases"/>
    <property type="match status" value="1"/>
</dbReference>
<dbReference type="Proteomes" id="UP000592294">
    <property type="component" value="Unassembled WGS sequence"/>
</dbReference>
<evidence type="ECO:0000256" key="2">
    <source>
        <dbReference type="ARBA" id="ARBA00022679"/>
    </source>
</evidence>
<reference evidence="3 4" key="1">
    <citation type="submission" date="2020-06" db="EMBL/GenBank/DDBJ databases">
        <title>Whole-genome sequence of Allochromatium humboldtianum DSM 21881, type strain.</title>
        <authorList>
            <person name="Kyndt J.A."/>
            <person name="Meyer T.E."/>
        </authorList>
    </citation>
    <scope>NUCLEOTIDE SEQUENCE [LARGE SCALE GENOMIC DNA]</scope>
    <source>
        <strain evidence="3 4">DSM 21881</strain>
    </source>
</reference>
<keyword evidence="4" id="KW-1185">Reference proteome</keyword>
<dbReference type="InterPro" id="IPR003788">
    <property type="entry name" value="NDUFAF7"/>
</dbReference>
<dbReference type="GO" id="GO:0032259">
    <property type="term" value="P:methylation"/>
    <property type="evidence" value="ECO:0007669"/>
    <property type="project" value="UniProtKB-KW"/>
</dbReference>
<organism evidence="3 4">
    <name type="scientific">Allochromatium humboldtianum</name>
    <dbReference type="NCBI Taxonomy" id="504901"/>
    <lineage>
        <taxon>Bacteria</taxon>
        <taxon>Pseudomonadati</taxon>
        <taxon>Pseudomonadota</taxon>
        <taxon>Gammaproteobacteria</taxon>
        <taxon>Chromatiales</taxon>
        <taxon>Chromatiaceae</taxon>
        <taxon>Allochromatium</taxon>
    </lineage>
</organism>
<dbReference type="PANTHER" id="PTHR12049:SF7">
    <property type="entry name" value="PROTEIN ARGININE METHYLTRANSFERASE NDUFAF7, MITOCHONDRIAL"/>
    <property type="match status" value="1"/>
</dbReference>
<dbReference type="PANTHER" id="PTHR12049">
    <property type="entry name" value="PROTEIN ARGININE METHYLTRANSFERASE NDUFAF7, MITOCHONDRIAL"/>
    <property type="match status" value="1"/>
</dbReference>
<evidence type="ECO:0000313" key="3">
    <source>
        <dbReference type="EMBL" id="NVZ08359.1"/>
    </source>
</evidence>
<gene>
    <name evidence="3" type="ORF">HW932_03700</name>
</gene>
<accession>A0A850R172</accession>
<dbReference type="RefSeq" id="WP_176975139.1">
    <property type="nucleotide sequence ID" value="NZ_JABZEO010000002.1"/>
</dbReference>
<protein>
    <submittedName>
        <fullName evidence="3">SAM-dependent methyltransferase</fullName>
    </submittedName>
</protein>
<name>A0A850R172_9GAMM</name>
<dbReference type="InterPro" id="IPR038375">
    <property type="entry name" value="NDUFAF7_sf"/>
</dbReference>
<sequence length="381" mass="41316">MTDHATDISRRLEDRIRAEIRARGGVLAFDRFMELALYAPGLGYYVAGAPKLGPGGDFVTAPELSPLFGRCLAVQCAEALERLDDGEILEFGAGSGALAVQILLELESLEQLPERYRILEPSPDLQERQRTAIEAAAPHLLARCDWLTTLPERFAGVVIANEVLDAMPVHRFRIGADGEILEIGVTEADARLVEVAVPPISSGLVEAVSALHLVGLADTPGYESEINLRLAPWLSALSSALERGLVLLIDYGYPCAEYYQPERHMGTLRCHYRHQAHSDPYVHLGLQDITAHVDFTAVAEAGVTAGFELAGFTTQAHFLIGCGIDRLMQTASPEAALDQALGAKQLLLPTAMGERFKVLGLAKGVDGPWIGFAMRDLSERL</sequence>
<proteinExistence type="predicted"/>
<dbReference type="GO" id="GO:0035243">
    <property type="term" value="F:protein-arginine omega-N symmetric methyltransferase activity"/>
    <property type="evidence" value="ECO:0007669"/>
    <property type="project" value="TreeGrafter"/>
</dbReference>
<dbReference type="Pfam" id="PF02636">
    <property type="entry name" value="Methyltransf_28"/>
    <property type="match status" value="1"/>
</dbReference>
<evidence type="ECO:0000313" key="4">
    <source>
        <dbReference type="Proteomes" id="UP000592294"/>
    </source>
</evidence>